<sequence>MDVSIQEKRQSEQIVTLIVSGEVDAYTAPQLRERLMPLCQKMREVHLNLSQVDYMDSTALGVLIGAYKQLRSRKGRLVLTGMSPRLKRLFRITGLTEVIDIEEDGA</sequence>
<dbReference type="GO" id="GO:0043856">
    <property type="term" value="F:anti-sigma factor antagonist activity"/>
    <property type="evidence" value="ECO:0007669"/>
    <property type="project" value="InterPro"/>
</dbReference>
<proteinExistence type="inferred from homology"/>
<dbReference type="NCBIfam" id="TIGR00377">
    <property type="entry name" value="ant_ant_sig"/>
    <property type="match status" value="1"/>
</dbReference>
<gene>
    <name evidence="6" type="ORF">SAMN05421790_11167</name>
</gene>
<keyword evidence="7" id="KW-1185">Reference proteome</keyword>
<keyword evidence="2" id="KW-0597">Phosphoprotein</keyword>
<dbReference type="PANTHER" id="PTHR33495:SF9">
    <property type="entry name" value="ANTI-SIGMA-B FACTOR ANTAGONIST"/>
    <property type="match status" value="1"/>
</dbReference>
<dbReference type="InterPro" id="IPR002645">
    <property type="entry name" value="STAS_dom"/>
</dbReference>
<comment type="similarity">
    <text evidence="1 4">Belongs to the anti-sigma-factor antagonist family.</text>
</comment>
<dbReference type="InterPro" id="IPR036513">
    <property type="entry name" value="STAS_dom_sf"/>
</dbReference>
<evidence type="ECO:0000259" key="5">
    <source>
        <dbReference type="PROSITE" id="PS50801"/>
    </source>
</evidence>
<dbReference type="Pfam" id="PF01740">
    <property type="entry name" value="STAS"/>
    <property type="match status" value="1"/>
</dbReference>
<evidence type="ECO:0000256" key="4">
    <source>
        <dbReference type="RuleBase" id="RU003749"/>
    </source>
</evidence>
<evidence type="ECO:0000256" key="1">
    <source>
        <dbReference type="ARBA" id="ARBA00009013"/>
    </source>
</evidence>
<dbReference type="Proteomes" id="UP000186795">
    <property type="component" value="Unassembled WGS sequence"/>
</dbReference>
<comment type="function">
    <text evidence="3">Positive regulator of sigma-B activity. Non-phosphorylated RsbV binds to RsbW, preventing its association with sigma-B. When phosphorylated, releases RsbW, which is then free to complex with and inactivate sigma-B.</text>
</comment>
<dbReference type="EMBL" id="FTOD01000011">
    <property type="protein sequence ID" value="SIT05622.1"/>
    <property type="molecule type" value="Genomic_DNA"/>
</dbReference>
<organism evidence="6 7">
    <name type="scientific">Kroppenstedtia eburnea</name>
    <dbReference type="NCBI Taxonomy" id="714067"/>
    <lineage>
        <taxon>Bacteria</taxon>
        <taxon>Bacillati</taxon>
        <taxon>Bacillota</taxon>
        <taxon>Bacilli</taxon>
        <taxon>Bacillales</taxon>
        <taxon>Thermoactinomycetaceae</taxon>
        <taxon>Kroppenstedtia</taxon>
    </lineage>
</organism>
<evidence type="ECO:0000256" key="3">
    <source>
        <dbReference type="ARBA" id="ARBA00024670"/>
    </source>
</evidence>
<dbReference type="PANTHER" id="PTHR33495">
    <property type="entry name" value="ANTI-SIGMA FACTOR ANTAGONIST TM_1081-RELATED-RELATED"/>
    <property type="match status" value="1"/>
</dbReference>
<evidence type="ECO:0000256" key="2">
    <source>
        <dbReference type="ARBA" id="ARBA00022553"/>
    </source>
</evidence>
<evidence type="ECO:0000313" key="6">
    <source>
        <dbReference type="EMBL" id="SIT05622.1"/>
    </source>
</evidence>
<reference evidence="7" key="1">
    <citation type="submission" date="2017-01" db="EMBL/GenBank/DDBJ databases">
        <authorList>
            <person name="Varghese N."/>
            <person name="Submissions S."/>
        </authorList>
    </citation>
    <scope>NUCLEOTIDE SEQUENCE [LARGE SCALE GENOMIC DNA]</scope>
    <source>
        <strain evidence="7">DSM 45196</strain>
    </source>
</reference>
<feature type="domain" description="STAS" evidence="5">
    <location>
        <begin position="4"/>
        <end position="106"/>
    </location>
</feature>
<accession>A0A1N7P4S4</accession>
<dbReference type="AlphaFoldDB" id="A0A1N7P4S4"/>
<name>A0A1N7P4S4_9BACL</name>
<dbReference type="OrthoDB" id="9793697at2"/>
<dbReference type="InterPro" id="IPR003658">
    <property type="entry name" value="Anti-sigma_ant"/>
</dbReference>
<dbReference type="PROSITE" id="PS50801">
    <property type="entry name" value="STAS"/>
    <property type="match status" value="1"/>
</dbReference>
<dbReference type="RefSeq" id="WP_040387600.1">
    <property type="nucleotide sequence ID" value="NZ_CP048103.1"/>
</dbReference>
<dbReference type="CDD" id="cd07043">
    <property type="entry name" value="STAS_anti-anti-sigma_factors"/>
    <property type="match status" value="1"/>
</dbReference>
<dbReference type="Gene3D" id="3.30.750.24">
    <property type="entry name" value="STAS domain"/>
    <property type="match status" value="1"/>
</dbReference>
<evidence type="ECO:0000313" key="7">
    <source>
        <dbReference type="Proteomes" id="UP000186795"/>
    </source>
</evidence>
<dbReference type="SUPFAM" id="SSF52091">
    <property type="entry name" value="SpoIIaa-like"/>
    <property type="match status" value="1"/>
</dbReference>
<protein>
    <recommendedName>
        <fullName evidence="4">Anti-sigma factor antagonist</fullName>
    </recommendedName>
</protein>